<sequence>MVLVRLLVVLLAVAVGLLIVAGFVTGNRKYYQRAWKLGRIGIAVALVFFGVLFVSRLMD</sequence>
<accession>A0A7Y9IXJ1</accession>
<protein>
    <submittedName>
        <fullName evidence="2">NADH:ubiquinone oxidoreductase subunit 6 (Subunit J)</fullName>
    </submittedName>
</protein>
<gene>
    <name evidence="2" type="ORF">FHW18_004111</name>
</gene>
<keyword evidence="3" id="KW-1185">Reference proteome</keyword>
<keyword evidence="2" id="KW-0830">Ubiquinone</keyword>
<comment type="caution">
    <text evidence="2">The sequence shown here is derived from an EMBL/GenBank/DDBJ whole genome shotgun (WGS) entry which is preliminary data.</text>
</comment>
<reference evidence="2 3" key="1">
    <citation type="submission" date="2020-07" db="EMBL/GenBank/DDBJ databases">
        <title>Genomic Encyclopedia of Type Strains, Phase IV (KMG-V): Genome sequencing to study the core and pangenomes of soil and plant-associated prokaryotes.</title>
        <authorList>
            <person name="Whitman W."/>
        </authorList>
    </citation>
    <scope>NUCLEOTIDE SEQUENCE [LARGE SCALE GENOMIC DNA]</scope>
    <source>
        <strain evidence="2 3">SAS40</strain>
    </source>
</reference>
<dbReference type="AlphaFoldDB" id="A0A7Y9IXJ1"/>
<proteinExistence type="predicted"/>
<name>A0A7Y9IXJ1_9BURK</name>
<keyword evidence="1" id="KW-0812">Transmembrane</keyword>
<keyword evidence="1" id="KW-1133">Transmembrane helix</keyword>
<dbReference type="EMBL" id="JACBYR010000002">
    <property type="protein sequence ID" value="NYE84804.1"/>
    <property type="molecule type" value="Genomic_DNA"/>
</dbReference>
<feature type="transmembrane region" description="Helical" evidence="1">
    <location>
        <begin position="6"/>
        <end position="25"/>
    </location>
</feature>
<dbReference type="Proteomes" id="UP000542125">
    <property type="component" value="Unassembled WGS sequence"/>
</dbReference>
<organism evidence="2 3">
    <name type="scientific">Pigmentiphaga litoralis</name>
    <dbReference type="NCBI Taxonomy" id="516702"/>
    <lineage>
        <taxon>Bacteria</taxon>
        <taxon>Pseudomonadati</taxon>
        <taxon>Pseudomonadota</taxon>
        <taxon>Betaproteobacteria</taxon>
        <taxon>Burkholderiales</taxon>
        <taxon>Alcaligenaceae</taxon>
        <taxon>Pigmentiphaga</taxon>
    </lineage>
</organism>
<evidence type="ECO:0000256" key="1">
    <source>
        <dbReference type="SAM" id="Phobius"/>
    </source>
</evidence>
<evidence type="ECO:0000313" key="2">
    <source>
        <dbReference type="EMBL" id="NYE84804.1"/>
    </source>
</evidence>
<keyword evidence="1" id="KW-0472">Membrane</keyword>
<feature type="transmembrane region" description="Helical" evidence="1">
    <location>
        <begin position="37"/>
        <end position="58"/>
    </location>
</feature>
<evidence type="ECO:0000313" key="3">
    <source>
        <dbReference type="Proteomes" id="UP000542125"/>
    </source>
</evidence>
<dbReference type="RefSeq" id="WP_179588841.1">
    <property type="nucleotide sequence ID" value="NZ_JACBYR010000002.1"/>
</dbReference>